<feature type="region of interest" description="Disordered" evidence="1">
    <location>
        <begin position="92"/>
        <end position="198"/>
    </location>
</feature>
<protein>
    <submittedName>
        <fullName evidence="2">Chascon isoform d-related</fullName>
    </submittedName>
</protein>
<feature type="region of interest" description="Disordered" evidence="1">
    <location>
        <begin position="473"/>
        <end position="496"/>
    </location>
</feature>
<dbReference type="EMBL" id="JANTQA010000070">
    <property type="protein sequence ID" value="KAJ3425471.1"/>
    <property type="molecule type" value="Genomic_DNA"/>
</dbReference>
<evidence type="ECO:0000313" key="3">
    <source>
        <dbReference type="Proteomes" id="UP001146793"/>
    </source>
</evidence>
<dbReference type="Proteomes" id="UP001146793">
    <property type="component" value="Unassembled WGS sequence"/>
</dbReference>
<sequence length="615" mass="72811">MNFPQNSYFKPFIRCTSELKPTPFCWFNNPQNNQIPKNKKNYVDPKSIYPDLDLFQTTNTRKKRFQRIQKNRNELEKYFRLTQIPPTLGSTTIKKKKKINHNGTDEQSQIQFQTQNKENYSPNKRHNEKPNFQRGMFPQLKLKQKQSIDQKIKKKNQSKEKSMLDEYLNRQPSPKGDILHSPNSKKIRRLQPKKPKSKLNDEDIICSLSSLLNQTMKLTNRNRKIDQQKGINLSGSWRVYHSTPIISNNINVCSQKSNLNFEQNLYQIFENISQDFSNFISLRNCNLKNKKVNEIRNDSKLGNRTKQAQENNSFQQLSLSINYHNIHVPENTKLKEQETIPALEFRIKDNQNEQIASLIFCTKAQNKEKRQQERERETKMDLESIKEKQKEKEKENENEKKQGFVWIQRATNKSLVIKLPIVLIKVKSKAVLTQIGILDFLAFKYNCLMSRVRFSNLEMGKFLMNWSKRLCAPSNRNRKRKRNPKHNQVDQQQQQLIKDQQQQLKGNLSLNDEKEMETIKFVYHSPAYKSNDIILRLSHLSISKILRSRVIVGDGKNLIQCIHEYFCSLYRINLDNCILNQILFPKFLLNRNGIIRFEKEDDLPNFLTLFNHIIC</sequence>
<feature type="compositionally biased region" description="Basic and acidic residues" evidence="1">
    <location>
        <begin position="146"/>
        <end position="168"/>
    </location>
</feature>
<dbReference type="AlphaFoldDB" id="A0AAV7YA81"/>
<evidence type="ECO:0000256" key="1">
    <source>
        <dbReference type="SAM" id="MobiDB-lite"/>
    </source>
</evidence>
<feature type="compositionally biased region" description="Polar residues" evidence="1">
    <location>
        <begin position="101"/>
        <end position="122"/>
    </location>
</feature>
<comment type="caution">
    <text evidence="2">The sequence shown here is derived from an EMBL/GenBank/DDBJ whole genome shotgun (WGS) entry which is preliminary data.</text>
</comment>
<organism evidence="2 3">
    <name type="scientific">Anaeramoeba flamelloides</name>
    <dbReference type="NCBI Taxonomy" id="1746091"/>
    <lineage>
        <taxon>Eukaryota</taxon>
        <taxon>Metamonada</taxon>
        <taxon>Anaeramoebidae</taxon>
        <taxon>Anaeramoeba</taxon>
    </lineage>
</organism>
<name>A0AAV7YA81_9EUKA</name>
<feature type="compositionally biased region" description="Basic residues" evidence="1">
    <location>
        <begin position="183"/>
        <end position="197"/>
    </location>
</feature>
<feature type="region of interest" description="Disordered" evidence="1">
    <location>
        <begin position="369"/>
        <end position="400"/>
    </location>
</feature>
<reference evidence="2" key="1">
    <citation type="submission" date="2022-08" db="EMBL/GenBank/DDBJ databases">
        <title>Novel sulphate-reducing endosymbionts in the free-living metamonad Anaeramoeba.</title>
        <authorList>
            <person name="Jerlstrom-Hultqvist J."/>
            <person name="Cepicka I."/>
            <person name="Gallot-Lavallee L."/>
            <person name="Salas-Leiva D."/>
            <person name="Curtis B.A."/>
            <person name="Zahonova K."/>
            <person name="Pipaliya S."/>
            <person name="Dacks J."/>
            <person name="Roger A.J."/>
        </authorList>
    </citation>
    <scope>NUCLEOTIDE SEQUENCE</scope>
    <source>
        <strain evidence="2">Busselton2</strain>
    </source>
</reference>
<accession>A0AAV7YA81</accession>
<evidence type="ECO:0000313" key="2">
    <source>
        <dbReference type="EMBL" id="KAJ3425471.1"/>
    </source>
</evidence>
<proteinExistence type="predicted"/>
<feature type="compositionally biased region" description="Basic residues" evidence="1">
    <location>
        <begin position="476"/>
        <end position="485"/>
    </location>
</feature>
<gene>
    <name evidence="2" type="ORF">M0812_27915</name>
</gene>